<dbReference type="AlphaFoldDB" id="A0AAD7JT91"/>
<accession>A0AAD7JT91</accession>
<proteinExistence type="predicted"/>
<evidence type="ECO:0000313" key="3">
    <source>
        <dbReference type="Proteomes" id="UP001215598"/>
    </source>
</evidence>
<sequence length="247" mass="27002">MPSGSQAVLNELLASPAYKPRVPVALPETWALVEDFDDPETLPCLETLGDSRIGYLLAEKQVALFPTVSPSLHRRVLCNIASNMTFFGLNRAMGVDTAAEGYCKGSGDATEVFVEMLGRTRPAALRRWVNDFSTPLIITQTTHVLNTNKNTSTTTSSTTPSGSANHARPTSAKRRRTDVERQAPRDPPSARKNPARNHTNTVQSSKHRRHHKNENTKLSAQGSASATTEFPAAAFTFGQNPADYHKF</sequence>
<name>A0AAD7JT91_9AGAR</name>
<keyword evidence="3" id="KW-1185">Reference proteome</keyword>
<gene>
    <name evidence="2" type="ORF">B0H16DRAFT_1881707</name>
</gene>
<protein>
    <recommendedName>
        <fullName evidence="4">RNase III domain-containing protein</fullName>
    </recommendedName>
</protein>
<feature type="region of interest" description="Disordered" evidence="1">
    <location>
        <begin position="147"/>
        <end position="225"/>
    </location>
</feature>
<comment type="caution">
    <text evidence="2">The sequence shown here is derived from an EMBL/GenBank/DDBJ whole genome shotgun (WGS) entry which is preliminary data.</text>
</comment>
<evidence type="ECO:0000313" key="2">
    <source>
        <dbReference type="EMBL" id="KAJ7769828.1"/>
    </source>
</evidence>
<feature type="compositionally biased region" description="Low complexity" evidence="1">
    <location>
        <begin position="147"/>
        <end position="159"/>
    </location>
</feature>
<dbReference type="Proteomes" id="UP001215598">
    <property type="component" value="Unassembled WGS sequence"/>
</dbReference>
<organism evidence="2 3">
    <name type="scientific">Mycena metata</name>
    <dbReference type="NCBI Taxonomy" id="1033252"/>
    <lineage>
        <taxon>Eukaryota</taxon>
        <taxon>Fungi</taxon>
        <taxon>Dikarya</taxon>
        <taxon>Basidiomycota</taxon>
        <taxon>Agaricomycotina</taxon>
        <taxon>Agaricomycetes</taxon>
        <taxon>Agaricomycetidae</taxon>
        <taxon>Agaricales</taxon>
        <taxon>Marasmiineae</taxon>
        <taxon>Mycenaceae</taxon>
        <taxon>Mycena</taxon>
    </lineage>
</organism>
<reference evidence="2" key="1">
    <citation type="submission" date="2023-03" db="EMBL/GenBank/DDBJ databases">
        <title>Massive genome expansion in bonnet fungi (Mycena s.s.) driven by repeated elements and novel gene families across ecological guilds.</title>
        <authorList>
            <consortium name="Lawrence Berkeley National Laboratory"/>
            <person name="Harder C.B."/>
            <person name="Miyauchi S."/>
            <person name="Viragh M."/>
            <person name="Kuo A."/>
            <person name="Thoen E."/>
            <person name="Andreopoulos B."/>
            <person name="Lu D."/>
            <person name="Skrede I."/>
            <person name="Drula E."/>
            <person name="Henrissat B."/>
            <person name="Morin E."/>
            <person name="Kohler A."/>
            <person name="Barry K."/>
            <person name="LaButti K."/>
            <person name="Morin E."/>
            <person name="Salamov A."/>
            <person name="Lipzen A."/>
            <person name="Mereny Z."/>
            <person name="Hegedus B."/>
            <person name="Baldrian P."/>
            <person name="Stursova M."/>
            <person name="Weitz H."/>
            <person name="Taylor A."/>
            <person name="Grigoriev I.V."/>
            <person name="Nagy L.G."/>
            <person name="Martin F."/>
            <person name="Kauserud H."/>
        </authorList>
    </citation>
    <scope>NUCLEOTIDE SEQUENCE</scope>
    <source>
        <strain evidence="2">CBHHK182m</strain>
    </source>
</reference>
<dbReference type="EMBL" id="JARKIB010000017">
    <property type="protein sequence ID" value="KAJ7769828.1"/>
    <property type="molecule type" value="Genomic_DNA"/>
</dbReference>
<evidence type="ECO:0000256" key="1">
    <source>
        <dbReference type="SAM" id="MobiDB-lite"/>
    </source>
</evidence>
<evidence type="ECO:0008006" key="4">
    <source>
        <dbReference type="Google" id="ProtNLM"/>
    </source>
</evidence>